<dbReference type="InterPro" id="IPR012286">
    <property type="entry name" value="Tetrahaem_cytochrome"/>
</dbReference>
<evidence type="ECO:0000256" key="8">
    <source>
        <dbReference type="SAM" id="SignalP"/>
    </source>
</evidence>
<reference evidence="10 11" key="1">
    <citation type="submission" date="2015-09" db="EMBL/GenBank/DDBJ databases">
        <title>Genome of Desulfovibrio dechloracetivorans BerOc1, a mercury methylating strain isolated from highly hydrocarbons and metals contaminated coastal sediments.</title>
        <authorList>
            <person name="Goni Urriza M."/>
            <person name="Gassie C."/>
            <person name="Bouchez O."/>
            <person name="Klopp C."/>
            <person name="Ranchou-Peyruse A."/>
            <person name="Remy G."/>
        </authorList>
    </citation>
    <scope>NUCLEOTIDE SEQUENCE [LARGE SCALE GENOMIC DNA]</scope>
    <source>
        <strain evidence="10 11">BerOc1</strain>
    </source>
</reference>
<name>A0A1J5N5J3_9BACT</name>
<feature type="chain" id="PRO_5013085897" evidence="8">
    <location>
        <begin position="23"/>
        <end position="159"/>
    </location>
</feature>
<dbReference type="Pfam" id="PF14537">
    <property type="entry name" value="Cytochrom_c3_2"/>
    <property type="match status" value="1"/>
</dbReference>
<evidence type="ECO:0000256" key="1">
    <source>
        <dbReference type="ARBA" id="ARBA00001926"/>
    </source>
</evidence>
<evidence type="ECO:0000256" key="7">
    <source>
        <dbReference type="ARBA" id="ARBA00023004"/>
    </source>
</evidence>
<dbReference type="EMBL" id="LKAQ01000004">
    <property type="protein sequence ID" value="OIQ50891.1"/>
    <property type="molecule type" value="Genomic_DNA"/>
</dbReference>
<dbReference type="InterPro" id="IPR036280">
    <property type="entry name" value="Multihaem_cyt_sf"/>
</dbReference>
<evidence type="ECO:0000256" key="2">
    <source>
        <dbReference type="ARBA" id="ARBA00004196"/>
    </source>
</evidence>
<sequence>MKRLMILAATLAIGAAAWGIVATEGLSQSPEGQTGPNGESVDAVGYNPSAGAQLAESVRVMLGERTLKDYHKKIHQNGTNCQLCHSGEAPTSPPDDTNCIRCHGTPEQMAQVTAKLERNPHSAPHYGTNVPCTTCHKEHQPSKVLCSDCHSFTFEKFKK</sequence>
<dbReference type="GO" id="GO:0030313">
    <property type="term" value="C:cell envelope"/>
    <property type="evidence" value="ECO:0007669"/>
    <property type="project" value="UniProtKB-SubCell"/>
</dbReference>
<evidence type="ECO:0000313" key="11">
    <source>
        <dbReference type="Proteomes" id="UP000181901"/>
    </source>
</evidence>
<dbReference type="Proteomes" id="UP000181901">
    <property type="component" value="Unassembled WGS sequence"/>
</dbReference>
<accession>A0A1J5N5J3</accession>
<dbReference type="AlphaFoldDB" id="A0A1J5N5J3"/>
<dbReference type="Gene3D" id="1.10.1130.10">
    <property type="entry name" value="Flavocytochrome C3, Chain A"/>
    <property type="match status" value="1"/>
</dbReference>
<dbReference type="RefSeq" id="WP_084641569.1">
    <property type="nucleotide sequence ID" value="NZ_LKAQ01000004.1"/>
</dbReference>
<evidence type="ECO:0000256" key="4">
    <source>
        <dbReference type="ARBA" id="ARBA00022617"/>
    </source>
</evidence>
<evidence type="ECO:0000256" key="3">
    <source>
        <dbReference type="ARBA" id="ARBA00022448"/>
    </source>
</evidence>
<dbReference type="GO" id="GO:0046872">
    <property type="term" value="F:metal ion binding"/>
    <property type="evidence" value="ECO:0007669"/>
    <property type="project" value="UniProtKB-KW"/>
</dbReference>
<keyword evidence="4" id="KW-0349">Heme</keyword>
<keyword evidence="8" id="KW-0732">Signal</keyword>
<keyword evidence="10" id="KW-0560">Oxidoreductase</keyword>
<evidence type="ECO:0000313" key="10">
    <source>
        <dbReference type="EMBL" id="OIQ50891.1"/>
    </source>
</evidence>
<gene>
    <name evidence="10" type="primary">fccA</name>
    <name evidence="10" type="ORF">BerOc1_02833</name>
</gene>
<organism evidence="10 11">
    <name type="scientific">Pseudodesulfovibrio hydrargyri</name>
    <dbReference type="NCBI Taxonomy" id="2125990"/>
    <lineage>
        <taxon>Bacteria</taxon>
        <taxon>Pseudomonadati</taxon>
        <taxon>Thermodesulfobacteriota</taxon>
        <taxon>Desulfovibrionia</taxon>
        <taxon>Desulfovibrionales</taxon>
        <taxon>Desulfovibrionaceae</taxon>
    </lineage>
</organism>
<dbReference type="CDD" id="cd08168">
    <property type="entry name" value="Cytochrom_C3"/>
    <property type="match status" value="1"/>
</dbReference>
<comment type="caution">
    <text evidence="10">The sequence shown here is derived from an EMBL/GenBank/DDBJ whole genome shotgun (WGS) entry which is preliminary data.</text>
</comment>
<dbReference type="GO" id="GO:0016491">
    <property type="term" value="F:oxidoreductase activity"/>
    <property type="evidence" value="ECO:0007669"/>
    <property type="project" value="UniProtKB-KW"/>
</dbReference>
<keyword evidence="11" id="KW-1185">Reference proteome</keyword>
<dbReference type="EC" id="1.3.5.4" evidence="10"/>
<feature type="signal peptide" evidence="8">
    <location>
        <begin position="1"/>
        <end position="22"/>
    </location>
</feature>
<proteinExistence type="predicted"/>
<keyword evidence="3" id="KW-0813">Transport</keyword>
<dbReference type="SUPFAM" id="SSF48695">
    <property type="entry name" value="Multiheme cytochromes"/>
    <property type="match status" value="1"/>
</dbReference>
<protein>
    <submittedName>
        <fullName evidence="10">Fumarate reductase flavoprotein subunit</fullName>
        <ecNumber evidence="10">1.3.5.4</ecNumber>
    </submittedName>
</protein>
<evidence type="ECO:0000259" key="9">
    <source>
        <dbReference type="Pfam" id="PF14537"/>
    </source>
</evidence>
<comment type="cofactor">
    <cofactor evidence="1">
        <name>heme c</name>
        <dbReference type="ChEBI" id="CHEBI:61717"/>
    </cofactor>
</comment>
<keyword evidence="7" id="KW-0408">Iron</keyword>
<comment type="subcellular location">
    <subcellularLocation>
        <location evidence="2">Cell envelope</location>
    </subcellularLocation>
</comment>
<feature type="domain" description="Tetrahaem cytochrome" evidence="9">
    <location>
        <begin position="76"/>
        <end position="151"/>
    </location>
</feature>
<evidence type="ECO:0000256" key="5">
    <source>
        <dbReference type="ARBA" id="ARBA00022723"/>
    </source>
</evidence>
<evidence type="ECO:0000256" key="6">
    <source>
        <dbReference type="ARBA" id="ARBA00022982"/>
    </source>
</evidence>
<keyword evidence="6" id="KW-0249">Electron transport</keyword>
<dbReference type="OrthoDB" id="5465261at2"/>
<keyword evidence="5" id="KW-0479">Metal-binding</keyword>